<accession>A0A6A5UT33</accession>
<dbReference type="OrthoDB" id="2214at2759"/>
<dbReference type="PANTHER" id="PTHR12147:SF56">
    <property type="entry name" value="AMINOPEPTIDASE YDR415C-RELATED"/>
    <property type="match status" value="1"/>
</dbReference>
<sequence length="314" mass="33992">MKFRVLAITLATSCATALSIPSHEAQSNLRTKFKLLAQETRLIDMTEGLDTFSASVEKSIAAVIYPATVAHQSVVEPLLTNLSTASLRSYLEPFTQFQNRYYNSTYGAQSSAWLLETVQDLLASSGAINATAYTFKHNFLKSSVIATIPGLNARDADRVNNPAPGADDDGSGSVTILEALRVLLLDEDVKAGKAPNSLEFHWYSGEEGGLLGSVDVWKQYKAEGKNAKTMLQQDMAGYSKGTTDKGKPEVVGVITDHVDEGLTTFITEVIDAVNSSPYIHTSQDTIATVNFDHMLQHAKLTVGLAYESAYATEL</sequence>
<keyword evidence="14" id="KW-1185">Reference proteome</keyword>
<comment type="cofactor">
    <cofactor evidence="1">
        <name>Zn(2+)</name>
        <dbReference type="ChEBI" id="CHEBI:29105"/>
    </cofactor>
</comment>
<dbReference type="EC" id="3.4.-.-" evidence="11"/>
<dbReference type="InterPro" id="IPR007484">
    <property type="entry name" value="Peptidase_M28"/>
</dbReference>
<gene>
    <name evidence="13" type="ORF">BU23DRAFT_583497</name>
</gene>
<dbReference type="EMBL" id="ML976725">
    <property type="protein sequence ID" value="KAF1967995.1"/>
    <property type="molecule type" value="Genomic_DNA"/>
</dbReference>
<dbReference type="GO" id="GO:0008235">
    <property type="term" value="F:metalloexopeptidase activity"/>
    <property type="evidence" value="ECO:0007669"/>
    <property type="project" value="InterPro"/>
</dbReference>
<evidence type="ECO:0000256" key="8">
    <source>
        <dbReference type="ARBA" id="ARBA00022833"/>
    </source>
</evidence>
<keyword evidence="8 11" id="KW-0862">Zinc</keyword>
<organism evidence="13 14">
    <name type="scientific">Bimuria novae-zelandiae CBS 107.79</name>
    <dbReference type="NCBI Taxonomy" id="1447943"/>
    <lineage>
        <taxon>Eukaryota</taxon>
        <taxon>Fungi</taxon>
        <taxon>Dikarya</taxon>
        <taxon>Ascomycota</taxon>
        <taxon>Pezizomycotina</taxon>
        <taxon>Dothideomycetes</taxon>
        <taxon>Pleosporomycetidae</taxon>
        <taxon>Pleosporales</taxon>
        <taxon>Massarineae</taxon>
        <taxon>Didymosphaeriaceae</taxon>
        <taxon>Bimuria</taxon>
    </lineage>
</organism>
<dbReference type="Proteomes" id="UP000800036">
    <property type="component" value="Unassembled WGS sequence"/>
</dbReference>
<dbReference type="InterPro" id="IPR045175">
    <property type="entry name" value="M28_fam"/>
</dbReference>
<dbReference type="GO" id="GO:0046872">
    <property type="term" value="F:metal ion binding"/>
    <property type="evidence" value="ECO:0007669"/>
    <property type="project" value="UniProtKB-KW"/>
</dbReference>
<comment type="similarity">
    <text evidence="10">Belongs to the peptidase M28 family. M28E subfamily.</text>
</comment>
<dbReference type="GO" id="GO:0006508">
    <property type="term" value="P:proteolysis"/>
    <property type="evidence" value="ECO:0007669"/>
    <property type="project" value="UniProtKB-KW"/>
</dbReference>
<evidence type="ECO:0000256" key="10">
    <source>
        <dbReference type="ARBA" id="ARBA00043962"/>
    </source>
</evidence>
<feature type="chain" id="PRO_5025716777" description="Peptide hydrolase" evidence="11">
    <location>
        <begin position="18"/>
        <end position="314"/>
    </location>
</feature>
<protein>
    <recommendedName>
        <fullName evidence="11">Peptide hydrolase</fullName>
        <ecNumber evidence="11">3.4.-.-</ecNumber>
    </recommendedName>
</protein>
<dbReference type="PANTHER" id="PTHR12147">
    <property type="entry name" value="METALLOPEPTIDASE M28 FAMILY MEMBER"/>
    <property type="match status" value="1"/>
</dbReference>
<evidence type="ECO:0000256" key="11">
    <source>
        <dbReference type="RuleBase" id="RU361240"/>
    </source>
</evidence>
<evidence type="ECO:0000256" key="5">
    <source>
        <dbReference type="ARBA" id="ARBA00022723"/>
    </source>
</evidence>
<dbReference type="GO" id="GO:0004177">
    <property type="term" value="F:aminopeptidase activity"/>
    <property type="evidence" value="ECO:0007669"/>
    <property type="project" value="UniProtKB-KW"/>
</dbReference>
<evidence type="ECO:0000256" key="1">
    <source>
        <dbReference type="ARBA" id="ARBA00001947"/>
    </source>
</evidence>
<evidence type="ECO:0000256" key="4">
    <source>
        <dbReference type="ARBA" id="ARBA00022670"/>
    </source>
</evidence>
<keyword evidence="9" id="KW-1015">Disulfide bond</keyword>
<feature type="domain" description="Peptidase M28" evidence="12">
    <location>
        <begin position="159"/>
        <end position="293"/>
    </location>
</feature>
<evidence type="ECO:0000256" key="9">
    <source>
        <dbReference type="ARBA" id="ARBA00023157"/>
    </source>
</evidence>
<keyword evidence="4 11" id="KW-0645">Protease</keyword>
<dbReference type="Gene3D" id="3.40.630.10">
    <property type="entry name" value="Zn peptidases"/>
    <property type="match status" value="1"/>
</dbReference>
<evidence type="ECO:0000256" key="6">
    <source>
        <dbReference type="ARBA" id="ARBA00022729"/>
    </source>
</evidence>
<reference evidence="13" key="1">
    <citation type="journal article" date="2020" name="Stud. Mycol.">
        <title>101 Dothideomycetes genomes: a test case for predicting lifestyles and emergence of pathogens.</title>
        <authorList>
            <person name="Haridas S."/>
            <person name="Albert R."/>
            <person name="Binder M."/>
            <person name="Bloem J."/>
            <person name="Labutti K."/>
            <person name="Salamov A."/>
            <person name="Andreopoulos B."/>
            <person name="Baker S."/>
            <person name="Barry K."/>
            <person name="Bills G."/>
            <person name="Bluhm B."/>
            <person name="Cannon C."/>
            <person name="Castanera R."/>
            <person name="Culley D."/>
            <person name="Daum C."/>
            <person name="Ezra D."/>
            <person name="Gonzalez J."/>
            <person name="Henrissat B."/>
            <person name="Kuo A."/>
            <person name="Liang C."/>
            <person name="Lipzen A."/>
            <person name="Lutzoni F."/>
            <person name="Magnuson J."/>
            <person name="Mondo S."/>
            <person name="Nolan M."/>
            <person name="Ohm R."/>
            <person name="Pangilinan J."/>
            <person name="Park H.-J."/>
            <person name="Ramirez L."/>
            <person name="Alfaro M."/>
            <person name="Sun H."/>
            <person name="Tritt A."/>
            <person name="Yoshinaga Y."/>
            <person name="Zwiers L.-H."/>
            <person name="Turgeon B."/>
            <person name="Goodwin S."/>
            <person name="Spatafora J."/>
            <person name="Crous P."/>
            <person name="Grigoriev I."/>
        </authorList>
    </citation>
    <scope>NUCLEOTIDE SEQUENCE</scope>
    <source>
        <strain evidence="13">CBS 107.79</strain>
    </source>
</reference>
<feature type="signal peptide" evidence="11">
    <location>
        <begin position="1"/>
        <end position="17"/>
    </location>
</feature>
<keyword evidence="3" id="KW-0031">Aminopeptidase</keyword>
<dbReference type="Pfam" id="PF04389">
    <property type="entry name" value="Peptidase_M28"/>
    <property type="match status" value="1"/>
</dbReference>
<keyword evidence="7 11" id="KW-0378">Hydrolase</keyword>
<name>A0A6A5UT33_9PLEO</name>
<evidence type="ECO:0000313" key="14">
    <source>
        <dbReference type="Proteomes" id="UP000800036"/>
    </source>
</evidence>
<keyword evidence="6 11" id="KW-0732">Signal</keyword>
<evidence type="ECO:0000256" key="2">
    <source>
        <dbReference type="ARBA" id="ARBA00011245"/>
    </source>
</evidence>
<evidence type="ECO:0000313" key="13">
    <source>
        <dbReference type="EMBL" id="KAF1967995.1"/>
    </source>
</evidence>
<dbReference type="SUPFAM" id="SSF53187">
    <property type="entry name" value="Zn-dependent exopeptidases"/>
    <property type="match status" value="1"/>
</dbReference>
<evidence type="ECO:0000259" key="12">
    <source>
        <dbReference type="Pfam" id="PF04389"/>
    </source>
</evidence>
<proteinExistence type="inferred from homology"/>
<evidence type="ECO:0000256" key="3">
    <source>
        <dbReference type="ARBA" id="ARBA00022438"/>
    </source>
</evidence>
<keyword evidence="5 11" id="KW-0479">Metal-binding</keyword>
<dbReference type="AlphaFoldDB" id="A0A6A5UT33"/>
<evidence type="ECO:0000256" key="7">
    <source>
        <dbReference type="ARBA" id="ARBA00022801"/>
    </source>
</evidence>
<comment type="subunit">
    <text evidence="2">Monomer.</text>
</comment>